<reference evidence="2" key="1">
    <citation type="journal article" date="2014" name="Int. J. Syst. Evol. Microbiol.">
        <title>Complete genome sequence of Corynebacterium casei LMG S-19264T (=DSM 44701T), isolated from a smear-ripened cheese.</title>
        <authorList>
            <consortium name="US DOE Joint Genome Institute (JGI-PGF)"/>
            <person name="Walter F."/>
            <person name="Albersmeier A."/>
            <person name="Kalinowski J."/>
            <person name="Ruckert C."/>
        </authorList>
    </citation>
    <scope>NUCLEOTIDE SEQUENCE</scope>
    <source>
        <strain evidence="2">CGMCC 4.5737</strain>
    </source>
</reference>
<organism evidence="2 3">
    <name type="scientific">Longimycelium tulufanense</name>
    <dbReference type="NCBI Taxonomy" id="907463"/>
    <lineage>
        <taxon>Bacteria</taxon>
        <taxon>Bacillati</taxon>
        <taxon>Actinomycetota</taxon>
        <taxon>Actinomycetes</taxon>
        <taxon>Pseudonocardiales</taxon>
        <taxon>Pseudonocardiaceae</taxon>
        <taxon>Longimycelium</taxon>
    </lineage>
</organism>
<evidence type="ECO:0000259" key="1">
    <source>
        <dbReference type="Pfam" id="PF07179"/>
    </source>
</evidence>
<name>A0A8J3CB28_9PSEU</name>
<reference evidence="2" key="2">
    <citation type="submission" date="2020-09" db="EMBL/GenBank/DDBJ databases">
        <authorList>
            <person name="Sun Q."/>
            <person name="Zhou Y."/>
        </authorList>
    </citation>
    <scope>NUCLEOTIDE SEQUENCE</scope>
    <source>
        <strain evidence="2">CGMCC 4.5737</strain>
    </source>
</reference>
<gene>
    <name evidence="2" type="ORF">GCM10012275_43250</name>
</gene>
<feature type="domain" description="SseB protein N-terminal" evidence="1">
    <location>
        <begin position="5"/>
        <end position="82"/>
    </location>
</feature>
<sequence length="99" mass="11247">MAAAIDQFRRRAVLVIVSSTDHRPLIYTARRRRWVVAYSTARLVRGTHQLVAMTGALLLRRIPSTVGIVLDPGWPHQILLHRGRRPRRAAQPAPVRWAA</sequence>
<dbReference type="AlphaFoldDB" id="A0A8J3CB28"/>
<evidence type="ECO:0000313" key="2">
    <source>
        <dbReference type="EMBL" id="GGM68024.1"/>
    </source>
</evidence>
<dbReference type="EMBL" id="BMMK01000022">
    <property type="protein sequence ID" value="GGM68024.1"/>
    <property type="molecule type" value="Genomic_DNA"/>
</dbReference>
<dbReference type="Pfam" id="PF07179">
    <property type="entry name" value="SseB"/>
    <property type="match status" value="1"/>
</dbReference>
<evidence type="ECO:0000313" key="3">
    <source>
        <dbReference type="Proteomes" id="UP000637578"/>
    </source>
</evidence>
<proteinExistence type="predicted"/>
<comment type="caution">
    <text evidence="2">The sequence shown here is derived from an EMBL/GenBank/DDBJ whole genome shotgun (WGS) entry which is preliminary data.</text>
</comment>
<keyword evidence="3" id="KW-1185">Reference proteome</keyword>
<accession>A0A8J3CB28</accession>
<dbReference type="InterPro" id="IPR009839">
    <property type="entry name" value="SseB_N"/>
</dbReference>
<dbReference type="Proteomes" id="UP000637578">
    <property type="component" value="Unassembled WGS sequence"/>
</dbReference>
<dbReference type="RefSeq" id="WP_189060233.1">
    <property type="nucleotide sequence ID" value="NZ_BMMK01000022.1"/>
</dbReference>
<protein>
    <recommendedName>
        <fullName evidence="1">SseB protein N-terminal domain-containing protein</fullName>
    </recommendedName>
</protein>